<dbReference type="CDD" id="cd00038">
    <property type="entry name" value="CAP_ED"/>
    <property type="match status" value="1"/>
</dbReference>
<evidence type="ECO:0000256" key="1">
    <source>
        <dbReference type="ARBA" id="ARBA00023015"/>
    </source>
</evidence>
<dbReference type="Gene3D" id="1.10.10.10">
    <property type="entry name" value="Winged helix-like DNA-binding domain superfamily/Winged helix DNA-binding domain"/>
    <property type="match status" value="1"/>
</dbReference>
<evidence type="ECO:0000313" key="7">
    <source>
        <dbReference type="Proteomes" id="UP000033203"/>
    </source>
</evidence>
<organism evidence="6 7">
    <name type="scientific">Sphingomonas melonis</name>
    <dbReference type="NCBI Taxonomy" id="152682"/>
    <lineage>
        <taxon>Bacteria</taxon>
        <taxon>Pseudomonadati</taxon>
        <taxon>Pseudomonadota</taxon>
        <taxon>Alphaproteobacteria</taxon>
        <taxon>Sphingomonadales</taxon>
        <taxon>Sphingomonadaceae</taxon>
        <taxon>Sphingomonas</taxon>
    </lineage>
</organism>
<dbReference type="PROSITE" id="PS50042">
    <property type="entry name" value="CNMP_BINDING_3"/>
    <property type="match status" value="1"/>
</dbReference>
<dbReference type="InterPro" id="IPR000595">
    <property type="entry name" value="cNMP-bd_dom"/>
</dbReference>
<dbReference type="PATRIC" id="fig|1549858.7.peg.3919"/>
<evidence type="ECO:0000256" key="3">
    <source>
        <dbReference type="ARBA" id="ARBA00023163"/>
    </source>
</evidence>
<accession>A0A0D1JZ88</accession>
<evidence type="ECO:0000313" key="6">
    <source>
        <dbReference type="EMBL" id="KIU26523.1"/>
    </source>
</evidence>
<dbReference type="EMBL" id="JXTP01000074">
    <property type="protein sequence ID" value="KIU26523.1"/>
    <property type="molecule type" value="Genomic_DNA"/>
</dbReference>
<dbReference type="Gene3D" id="2.60.120.10">
    <property type="entry name" value="Jelly Rolls"/>
    <property type="match status" value="1"/>
</dbReference>
<dbReference type="PROSITE" id="PS51063">
    <property type="entry name" value="HTH_CRP_2"/>
    <property type="match status" value="1"/>
</dbReference>
<reference evidence="6 7" key="1">
    <citation type="submission" date="2015-01" db="EMBL/GenBank/DDBJ databases">
        <title>Genome of Sphingomonas taxi strain 30a.</title>
        <authorList>
            <person name="Eevers N."/>
            <person name="Van Hamme J."/>
            <person name="Bottos E."/>
            <person name="Weyens N."/>
            <person name="Vangronsveld J."/>
        </authorList>
    </citation>
    <scope>NUCLEOTIDE SEQUENCE [LARGE SCALE GENOMIC DNA]</scope>
    <source>
        <strain evidence="6 7">30a</strain>
    </source>
</reference>
<sequence>MGSGLADRLGELTELSASERRALDGLETRERTVRRGAVLLREHDRATELFVIRHGSLMSYIILPDGSRQILRFLFPGDLIATPALVYRSAPETLMALTESTVAIIDRAQIAALIVDHPRIAALLLVRDQIERVALTDRMANLGRGSAKARICALLIGLRNRHRRLDASVQDSFSPCLTQEQIGDATGLTAVHVNRMLRQLEDEGLLARDGGRITFLNEHALARTAHHIDRTQHIDLGWLPPAR</sequence>
<evidence type="ECO:0000256" key="2">
    <source>
        <dbReference type="ARBA" id="ARBA00023125"/>
    </source>
</evidence>
<dbReference type="SUPFAM" id="SSF46785">
    <property type="entry name" value="Winged helix' DNA-binding domain"/>
    <property type="match status" value="1"/>
</dbReference>
<dbReference type="InterPro" id="IPR014710">
    <property type="entry name" value="RmlC-like_jellyroll"/>
</dbReference>
<comment type="caution">
    <text evidence="6">The sequence shown here is derived from an EMBL/GenBank/DDBJ whole genome shotgun (WGS) entry which is preliminary data.</text>
</comment>
<dbReference type="InterPro" id="IPR012318">
    <property type="entry name" value="HTH_CRP"/>
</dbReference>
<dbReference type="Pfam" id="PF00027">
    <property type="entry name" value="cNMP_binding"/>
    <property type="match status" value="1"/>
</dbReference>
<dbReference type="InterPro" id="IPR050397">
    <property type="entry name" value="Env_Response_Regulators"/>
</dbReference>
<proteinExistence type="predicted"/>
<dbReference type="PANTHER" id="PTHR24567">
    <property type="entry name" value="CRP FAMILY TRANSCRIPTIONAL REGULATORY PROTEIN"/>
    <property type="match status" value="1"/>
</dbReference>
<gene>
    <name evidence="6" type="ORF">SR41_13860</name>
</gene>
<protein>
    <submittedName>
        <fullName evidence="6">Transcriptional regulator</fullName>
    </submittedName>
</protein>
<feature type="domain" description="HTH crp-type" evidence="5">
    <location>
        <begin position="145"/>
        <end position="219"/>
    </location>
</feature>
<keyword evidence="3" id="KW-0804">Transcription</keyword>
<dbReference type="InterPro" id="IPR018490">
    <property type="entry name" value="cNMP-bd_dom_sf"/>
</dbReference>
<feature type="domain" description="Cyclic nucleotide-binding" evidence="4">
    <location>
        <begin position="23"/>
        <end position="93"/>
    </location>
</feature>
<dbReference type="PANTHER" id="PTHR24567:SF26">
    <property type="entry name" value="REGULATORY PROTEIN YEIL"/>
    <property type="match status" value="1"/>
</dbReference>
<dbReference type="SMART" id="SM00419">
    <property type="entry name" value="HTH_CRP"/>
    <property type="match status" value="1"/>
</dbReference>
<dbReference type="GO" id="GO:0005829">
    <property type="term" value="C:cytosol"/>
    <property type="evidence" value="ECO:0007669"/>
    <property type="project" value="TreeGrafter"/>
</dbReference>
<dbReference type="InterPro" id="IPR036390">
    <property type="entry name" value="WH_DNA-bd_sf"/>
</dbReference>
<keyword evidence="2" id="KW-0238">DNA-binding</keyword>
<dbReference type="SUPFAM" id="SSF51206">
    <property type="entry name" value="cAMP-binding domain-like"/>
    <property type="match status" value="1"/>
</dbReference>
<dbReference type="AlphaFoldDB" id="A0A0D1JZ88"/>
<dbReference type="GO" id="GO:0003677">
    <property type="term" value="F:DNA binding"/>
    <property type="evidence" value="ECO:0007669"/>
    <property type="project" value="UniProtKB-KW"/>
</dbReference>
<dbReference type="Proteomes" id="UP000033203">
    <property type="component" value="Unassembled WGS sequence"/>
</dbReference>
<dbReference type="InterPro" id="IPR036388">
    <property type="entry name" value="WH-like_DNA-bd_sf"/>
</dbReference>
<dbReference type="GO" id="GO:0003700">
    <property type="term" value="F:DNA-binding transcription factor activity"/>
    <property type="evidence" value="ECO:0007669"/>
    <property type="project" value="TreeGrafter"/>
</dbReference>
<evidence type="ECO:0000259" key="4">
    <source>
        <dbReference type="PROSITE" id="PS50042"/>
    </source>
</evidence>
<dbReference type="Pfam" id="PF13545">
    <property type="entry name" value="HTH_Crp_2"/>
    <property type="match status" value="1"/>
</dbReference>
<keyword evidence="1" id="KW-0805">Transcription regulation</keyword>
<name>A0A0D1JZ88_9SPHN</name>
<evidence type="ECO:0000259" key="5">
    <source>
        <dbReference type="PROSITE" id="PS51063"/>
    </source>
</evidence>
<dbReference type="SMART" id="SM00100">
    <property type="entry name" value="cNMP"/>
    <property type="match status" value="1"/>
</dbReference>